<evidence type="ECO:0000256" key="2">
    <source>
        <dbReference type="ARBA" id="ARBA00034247"/>
    </source>
</evidence>
<evidence type="ECO:0000313" key="5">
    <source>
        <dbReference type="EMBL" id="UTJ07271.1"/>
    </source>
</evidence>
<evidence type="ECO:0000256" key="3">
    <source>
        <dbReference type="SAM" id="Phobius"/>
    </source>
</evidence>
<name>A0ABY5E916_9BACT</name>
<dbReference type="NCBIfam" id="TIGR00254">
    <property type="entry name" value="GGDEF"/>
    <property type="match status" value="1"/>
</dbReference>
<gene>
    <name evidence="5" type="ORF">NJU99_04055</name>
</gene>
<dbReference type="SUPFAM" id="SSF55073">
    <property type="entry name" value="Nucleotide cyclase"/>
    <property type="match status" value="1"/>
</dbReference>
<dbReference type="EC" id="2.7.7.65" evidence="1"/>
<dbReference type="Gene3D" id="3.30.70.270">
    <property type="match status" value="1"/>
</dbReference>
<dbReference type="SMART" id="SM00267">
    <property type="entry name" value="GGDEF"/>
    <property type="match status" value="1"/>
</dbReference>
<evidence type="ECO:0000313" key="6">
    <source>
        <dbReference type="Proteomes" id="UP001060012"/>
    </source>
</evidence>
<dbReference type="Pfam" id="PF00990">
    <property type="entry name" value="GGDEF"/>
    <property type="match status" value="1"/>
</dbReference>
<dbReference type="PROSITE" id="PS50887">
    <property type="entry name" value="GGDEF"/>
    <property type="match status" value="1"/>
</dbReference>
<sequence>MKKRISYNKFVRNTILLSISIVLAIFIIFGLYFKSISIDKSIKDDTQIMADLIFQNLYTVMKNGGDKQSLDETIEHLQKTVPHIKIEILKEENHLSNTHVDNSVFDFKEAVINKHDKHLDFSSPILFKAECIKCHSDSKVNDVAGIVHIEHPILDLKISLKDILIMAGTLLLIIVIVFFSTLYHYLNKYFVEPILNLAKQVKSTSSHHDLNTQISIETKIKELKLLEESFNQQNKELVSSYQTIVSQSNTDSLTKIFNRKKFDEYSSLFFSDAKRNSHNFSLVLIDLNKFKPINDTYGHDVGDEVLIFFTKLISQNIRETDFFFRIGGDEFILLLPENDKDSTQVVIKKIKENLKSNLFTFEDIKIELSASFGVCQFENSFKDINNMMKIADTNMYEDKKNYPRER</sequence>
<dbReference type="InterPro" id="IPR000160">
    <property type="entry name" value="GGDEF_dom"/>
</dbReference>
<feature type="transmembrane region" description="Helical" evidence="3">
    <location>
        <begin position="15"/>
        <end position="33"/>
    </location>
</feature>
<keyword evidence="3" id="KW-0812">Transmembrane</keyword>
<dbReference type="EMBL" id="CP100595">
    <property type="protein sequence ID" value="UTJ07271.1"/>
    <property type="molecule type" value="Genomic_DNA"/>
</dbReference>
<dbReference type="Proteomes" id="UP001060012">
    <property type="component" value="Chromosome"/>
</dbReference>
<keyword evidence="3" id="KW-0472">Membrane</keyword>
<dbReference type="RefSeq" id="WP_254577449.1">
    <property type="nucleotide sequence ID" value="NZ_CP100595.1"/>
</dbReference>
<dbReference type="CDD" id="cd01949">
    <property type="entry name" value="GGDEF"/>
    <property type="match status" value="1"/>
</dbReference>
<evidence type="ECO:0000256" key="1">
    <source>
        <dbReference type="ARBA" id="ARBA00012528"/>
    </source>
</evidence>
<keyword evidence="3" id="KW-1133">Transmembrane helix</keyword>
<feature type="domain" description="GGDEF" evidence="4">
    <location>
        <begin position="278"/>
        <end position="406"/>
    </location>
</feature>
<comment type="catalytic activity">
    <reaction evidence="2">
        <text>2 GTP = 3',3'-c-di-GMP + 2 diphosphate</text>
        <dbReference type="Rhea" id="RHEA:24898"/>
        <dbReference type="ChEBI" id="CHEBI:33019"/>
        <dbReference type="ChEBI" id="CHEBI:37565"/>
        <dbReference type="ChEBI" id="CHEBI:58805"/>
        <dbReference type="EC" id="2.7.7.65"/>
    </reaction>
</comment>
<dbReference type="InterPro" id="IPR029787">
    <property type="entry name" value="Nucleotide_cyclase"/>
</dbReference>
<reference evidence="5" key="1">
    <citation type="submission" date="2022-07" db="EMBL/GenBank/DDBJ databases">
        <title>Arcobacter roscoffensis sp. nov., a marine bacterium isolated from coastal seawater collected from Roscoff, France.</title>
        <authorList>
            <person name="Pascual J."/>
            <person name="Lepeaux C."/>
            <person name="Methner A."/>
            <person name="Overmann J."/>
        </authorList>
    </citation>
    <scope>NUCLEOTIDE SEQUENCE</scope>
    <source>
        <strain evidence="5">ARW1-2F2</strain>
    </source>
</reference>
<dbReference type="PANTHER" id="PTHR45138">
    <property type="entry name" value="REGULATORY COMPONENTS OF SENSORY TRANSDUCTION SYSTEM"/>
    <property type="match status" value="1"/>
</dbReference>
<protein>
    <recommendedName>
        <fullName evidence="1">diguanylate cyclase</fullName>
        <ecNumber evidence="1">2.7.7.65</ecNumber>
    </recommendedName>
</protein>
<dbReference type="InterPro" id="IPR050469">
    <property type="entry name" value="Diguanylate_Cyclase"/>
</dbReference>
<accession>A0ABY5E916</accession>
<organism evidence="5 6">
    <name type="scientific">Arcobacter roscoffensis</name>
    <dbReference type="NCBI Taxonomy" id="2961520"/>
    <lineage>
        <taxon>Bacteria</taxon>
        <taxon>Pseudomonadati</taxon>
        <taxon>Campylobacterota</taxon>
        <taxon>Epsilonproteobacteria</taxon>
        <taxon>Campylobacterales</taxon>
        <taxon>Arcobacteraceae</taxon>
        <taxon>Arcobacter</taxon>
    </lineage>
</organism>
<keyword evidence="6" id="KW-1185">Reference proteome</keyword>
<dbReference type="Gene3D" id="3.30.450.290">
    <property type="match status" value="1"/>
</dbReference>
<dbReference type="PANTHER" id="PTHR45138:SF9">
    <property type="entry name" value="DIGUANYLATE CYCLASE DGCM-RELATED"/>
    <property type="match status" value="1"/>
</dbReference>
<keyword evidence="5" id="KW-0548">Nucleotidyltransferase</keyword>
<evidence type="ECO:0000259" key="4">
    <source>
        <dbReference type="PROSITE" id="PS50887"/>
    </source>
</evidence>
<proteinExistence type="predicted"/>
<feature type="transmembrane region" description="Helical" evidence="3">
    <location>
        <begin position="163"/>
        <end position="186"/>
    </location>
</feature>
<dbReference type="GO" id="GO:0052621">
    <property type="term" value="F:diguanylate cyclase activity"/>
    <property type="evidence" value="ECO:0007669"/>
    <property type="project" value="UniProtKB-EC"/>
</dbReference>
<keyword evidence="5" id="KW-0808">Transferase</keyword>
<dbReference type="Gene3D" id="6.10.340.10">
    <property type="match status" value="1"/>
</dbReference>
<dbReference type="InterPro" id="IPR043128">
    <property type="entry name" value="Rev_trsase/Diguanyl_cyclase"/>
</dbReference>